<dbReference type="InParanoid" id="A0A1E5RIB0"/>
<dbReference type="InterPro" id="IPR001499">
    <property type="entry name" value="GPCR_STE3"/>
</dbReference>
<evidence type="ECO:0000256" key="9">
    <source>
        <dbReference type="ARBA" id="ARBA00023224"/>
    </source>
</evidence>
<dbReference type="PANTHER" id="PTHR28097">
    <property type="entry name" value="PHEROMONE A FACTOR RECEPTOR"/>
    <property type="match status" value="1"/>
</dbReference>
<dbReference type="EMBL" id="LPNM01000006">
    <property type="protein sequence ID" value="OEJ86627.1"/>
    <property type="molecule type" value="Genomic_DNA"/>
</dbReference>
<feature type="transmembrane region" description="Helical" evidence="10">
    <location>
        <begin position="115"/>
        <end position="136"/>
    </location>
</feature>
<keyword evidence="7 10" id="KW-0472">Membrane</keyword>
<comment type="caution">
    <text evidence="11">The sequence shown here is derived from an EMBL/GenBank/DDBJ whole genome shotgun (WGS) entry which is preliminary data.</text>
</comment>
<comment type="similarity">
    <text evidence="2">Belongs to the G-protein coupled receptor 4 family.</text>
</comment>
<evidence type="ECO:0000313" key="11">
    <source>
        <dbReference type="EMBL" id="OEJ86627.1"/>
    </source>
</evidence>
<evidence type="ECO:0000256" key="2">
    <source>
        <dbReference type="ARBA" id="ARBA00011085"/>
    </source>
</evidence>
<accession>A0A1E5RIB0</accession>
<organism evidence="11 12">
    <name type="scientific">Hanseniaspora osmophila</name>
    <dbReference type="NCBI Taxonomy" id="56408"/>
    <lineage>
        <taxon>Eukaryota</taxon>
        <taxon>Fungi</taxon>
        <taxon>Dikarya</taxon>
        <taxon>Ascomycota</taxon>
        <taxon>Saccharomycotina</taxon>
        <taxon>Saccharomycetes</taxon>
        <taxon>Saccharomycodales</taxon>
        <taxon>Saccharomycodaceae</taxon>
        <taxon>Hanseniaspora</taxon>
    </lineage>
</organism>
<dbReference type="PRINTS" id="PR00899">
    <property type="entry name" value="GPCRSTE3"/>
</dbReference>
<keyword evidence="8 11" id="KW-0675">Receptor</keyword>
<evidence type="ECO:0000256" key="7">
    <source>
        <dbReference type="ARBA" id="ARBA00023136"/>
    </source>
</evidence>
<evidence type="ECO:0000256" key="6">
    <source>
        <dbReference type="ARBA" id="ARBA00023040"/>
    </source>
</evidence>
<evidence type="ECO:0000256" key="5">
    <source>
        <dbReference type="ARBA" id="ARBA00022989"/>
    </source>
</evidence>
<keyword evidence="6" id="KW-0297">G-protein coupled receptor</keyword>
<evidence type="ECO:0000256" key="3">
    <source>
        <dbReference type="ARBA" id="ARBA00022507"/>
    </source>
</evidence>
<keyword evidence="4 10" id="KW-0812">Transmembrane</keyword>
<evidence type="ECO:0000256" key="10">
    <source>
        <dbReference type="SAM" id="Phobius"/>
    </source>
</evidence>
<dbReference type="OrthoDB" id="2874149at2759"/>
<protein>
    <submittedName>
        <fullName evidence="11">Pheromone a factor receptor</fullName>
    </submittedName>
</protein>
<feature type="transmembrane region" description="Helical" evidence="10">
    <location>
        <begin position="31"/>
        <end position="53"/>
    </location>
</feature>
<keyword evidence="3" id="KW-0589">Pheromone response</keyword>
<dbReference type="Proteomes" id="UP000095728">
    <property type="component" value="Unassembled WGS sequence"/>
</dbReference>
<evidence type="ECO:0000256" key="4">
    <source>
        <dbReference type="ARBA" id="ARBA00022692"/>
    </source>
</evidence>
<dbReference type="Pfam" id="PF02076">
    <property type="entry name" value="STE3"/>
    <property type="match status" value="1"/>
</dbReference>
<feature type="transmembrane region" description="Helical" evidence="10">
    <location>
        <begin position="208"/>
        <end position="231"/>
    </location>
</feature>
<feature type="transmembrane region" description="Helical" evidence="10">
    <location>
        <begin position="6"/>
        <end position="24"/>
    </location>
</feature>
<dbReference type="CDD" id="cd14966">
    <property type="entry name" value="7tmD_STE3"/>
    <property type="match status" value="1"/>
</dbReference>
<dbReference type="GO" id="GO:0004932">
    <property type="term" value="F:mating-type factor pheromone receptor activity"/>
    <property type="evidence" value="ECO:0007669"/>
    <property type="project" value="InterPro"/>
</dbReference>
<keyword evidence="9" id="KW-0807">Transducer</keyword>
<keyword evidence="5 10" id="KW-1133">Transmembrane helix</keyword>
<evidence type="ECO:0000313" key="12">
    <source>
        <dbReference type="Proteomes" id="UP000095728"/>
    </source>
</evidence>
<reference evidence="12" key="1">
    <citation type="journal article" date="2016" name="Genome Announc.">
        <title>Genome sequences of three species of Hanseniaspora isolated from spontaneous wine fermentations.</title>
        <authorList>
            <person name="Sternes P.R."/>
            <person name="Lee D."/>
            <person name="Kutyna D.R."/>
            <person name="Borneman A.R."/>
        </authorList>
    </citation>
    <scope>NUCLEOTIDE SEQUENCE [LARGE SCALE GENOMIC DNA]</scope>
    <source>
        <strain evidence="12">AWRI3579</strain>
    </source>
</reference>
<feature type="transmembrane region" description="Helical" evidence="10">
    <location>
        <begin position="156"/>
        <end position="187"/>
    </location>
</feature>
<dbReference type="GO" id="GO:0005886">
    <property type="term" value="C:plasma membrane"/>
    <property type="evidence" value="ECO:0007669"/>
    <property type="project" value="TreeGrafter"/>
</dbReference>
<feature type="transmembrane region" description="Helical" evidence="10">
    <location>
        <begin position="265"/>
        <end position="282"/>
    </location>
</feature>
<dbReference type="STRING" id="56408.A0A1E5RIB0"/>
<evidence type="ECO:0000256" key="8">
    <source>
        <dbReference type="ARBA" id="ARBA00023170"/>
    </source>
</evidence>
<evidence type="ECO:0000256" key="1">
    <source>
        <dbReference type="ARBA" id="ARBA00004141"/>
    </source>
</evidence>
<sequence length="458" mass="52618">MTFQPAIVALSSLALLALIPPLIWHTKTKNISALMTIVWLFLYNLKSLVDAAVWSGKGLAFFNSWDGKGWCDIMIKIEVGAYVGVPCCIARIAYELTEIIKAETILPDRTQVSYLCKEFAIVTFPPIIAMVLSYFVQLFRFGIFTYSGCQNIFSTSWVMIVVYAVWPFVVSVVALILSTRLLIVFYIKRKDARDILQCTKSGLTLTRFSRFIFFCFLIILIMFPSSLYTFIKTCKKVTGTYSYPKIHENDSWWTIFKLANEKPLLSIWLFHTMSYCAFFIFGTSSDALKMYKTALRAIRLGFILDYFKEKRLIKRKTVANNFLLKHVINSNSSTKPTLVNTPANTMTTTPGTMVSSAKYEFYSDDEYSYIQSHDYQTDYLTNPATHLNKSTKADLEVGFEEYEIEYKNHNRTAAKDSPLNERKILDIIKKTSYSNSSNKSVDDTSEEINFHFQIKNKF</sequence>
<name>A0A1E5RIB0_9ASCO</name>
<comment type="subcellular location">
    <subcellularLocation>
        <location evidence="1">Membrane</location>
        <topology evidence="1">Multi-pass membrane protein</topology>
    </subcellularLocation>
</comment>
<dbReference type="PANTHER" id="PTHR28097:SF1">
    <property type="entry name" value="PHEROMONE A FACTOR RECEPTOR"/>
    <property type="match status" value="1"/>
</dbReference>
<dbReference type="GO" id="GO:0000750">
    <property type="term" value="P:pheromone-dependent signal transduction involved in conjugation with cellular fusion"/>
    <property type="evidence" value="ECO:0007669"/>
    <property type="project" value="TreeGrafter"/>
</dbReference>
<proteinExistence type="inferred from homology"/>
<dbReference type="FunCoup" id="A0A1E5RIB0">
    <property type="interactions" value="109"/>
</dbReference>
<dbReference type="AlphaFoldDB" id="A0A1E5RIB0"/>
<gene>
    <name evidence="11" type="ORF">AWRI3579_g1502</name>
</gene>
<keyword evidence="12" id="KW-1185">Reference proteome</keyword>